<comment type="caution">
    <text evidence="1">The sequence shown here is derived from an EMBL/GenBank/DDBJ whole genome shotgun (WGS) entry which is preliminary data.</text>
</comment>
<evidence type="ECO:0000313" key="1">
    <source>
        <dbReference type="EMBL" id="CAG8545738.1"/>
    </source>
</evidence>
<name>A0A9N9AZV4_9GLOM</name>
<gene>
    <name evidence="1" type="ORF">AGERDE_LOCUS6411</name>
</gene>
<reference evidence="1" key="1">
    <citation type="submission" date="2021-06" db="EMBL/GenBank/DDBJ databases">
        <authorList>
            <person name="Kallberg Y."/>
            <person name="Tangrot J."/>
            <person name="Rosling A."/>
        </authorList>
    </citation>
    <scope>NUCLEOTIDE SEQUENCE</scope>
    <source>
        <strain evidence="1">MT106</strain>
    </source>
</reference>
<organism evidence="1 2">
    <name type="scientific">Ambispora gerdemannii</name>
    <dbReference type="NCBI Taxonomy" id="144530"/>
    <lineage>
        <taxon>Eukaryota</taxon>
        <taxon>Fungi</taxon>
        <taxon>Fungi incertae sedis</taxon>
        <taxon>Mucoromycota</taxon>
        <taxon>Glomeromycotina</taxon>
        <taxon>Glomeromycetes</taxon>
        <taxon>Archaeosporales</taxon>
        <taxon>Ambisporaceae</taxon>
        <taxon>Ambispora</taxon>
    </lineage>
</organism>
<dbReference type="AlphaFoldDB" id="A0A9N9AZV4"/>
<proteinExistence type="predicted"/>
<evidence type="ECO:0000313" key="2">
    <source>
        <dbReference type="Proteomes" id="UP000789831"/>
    </source>
</evidence>
<sequence>MFRSRESELPEHPKLDINLYLGNIQHTEVTPSKKDKEVASTIPSVEEIKKVESDVRNRVAGQAFLGLTKNELIASYNMLRGPAGAVAYLIETLKGEDNARIIHKPLPTFHKMQSPKFMKSTVNLPNRLLILYPSPKLSSGSREYLCNSGVEEADREGKHIMQVIKEMLIADLITPASRKVFGILSDLRDDWLMLWLEKDSPIIIPAAKLVKLDTLLLDHNRAMVDDVARMEDIYDVMTREEIRHHKVVIIAEVIKNIPFISSMYA</sequence>
<dbReference type="OrthoDB" id="2385221at2759"/>
<dbReference type="Proteomes" id="UP000789831">
    <property type="component" value="Unassembled WGS sequence"/>
</dbReference>
<keyword evidence="2" id="KW-1185">Reference proteome</keyword>
<accession>A0A9N9AZV4</accession>
<dbReference type="EMBL" id="CAJVPL010000995">
    <property type="protein sequence ID" value="CAG8545738.1"/>
    <property type="molecule type" value="Genomic_DNA"/>
</dbReference>
<protein>
    <submittedName>
        <fullName evidence="1">4299_t:CDS:1</fullName>
    </submittedName>
</protein>